<accession>A0A6J4T620</accession>
<organism evidence="2">
    <name type="scientific">uncultured Solirubrobacteraceae bacterium</name>
    <dbReference type="NCBI Taxonomy" id="1162706"/>
    <lineage>
        <taxon>Bacteria</taxon>
        <taxon>Bacillati</taxon>
        <taxon>Actinomycetota</taxon>
        <taxon>Thermoleophilia</taxon>
        <taxon>Solirubrobacterales</taxon>
        <taxon>Solirubrobacteraceae</taxon>
        <taxon>environmental samples</taxon>
    </lineage>
</organism>
<sequence length="495" mass="55021">GARASRQPERDRRELPPPGGRQHAHAHRRRRDTRRPGAGLPRARRPHPRAPAPRPALPPEARRAAARTGALALDRRPQLPPRLPRPAHRAAGAGRRREAARADRADLLPAPGPDEAAVGALDGRRPLRQPLGAHLQEPPLARRRRLGRRPDDDALRCRRGPARHRHRALGAAARAVDGAARGERDQRRRQAPHRVTGARGRGRGPRAGRGDRQGARGGGGARRGRVGGPQPATRHAAERQGRTAPPLRHGRGVARRLQGDQGRVRRYRQRRRARGRRGRPAQLAARARDAHRGTRDARLRAGVRAHRRRAWRVRQQARPGPLPAARVRARPDRPAAARVRADAARQGLQAGARRRGHRGRPGLRAADDPRAGVANELLDALLQPAGHERAGPAVPALRPRPPAARRLPGPVPRRRPRARGRRHVVRRRDELRAARRLRRAARRRRAHARDRGRAGRAARARRVRPAVTASRQDDPDARTRTGTTARRGRRQARRL</sequence>
<name>A0A6J4T620_9ACTN</name>
<dbReference type="AlphaFoldDB" id="A0A6J4T620"/>
<feature type="compositionally biased region" description="Basic residues" evidence="1">
    <location>
        <begin position="486"/>
        <end position="495"/>
    </location>
</feature>
<feature type="compositionally biased region" description="Pro residues" evidence="1">
    <location>
        <begin position="49"/>
        <end position="58"/>
    </location>
</feature>
<feature type="compositionally biased region" description="Basic residues" evidence="1">
    <location>
        <begin position="352"/>
        <end position="361"/>
    </location>
</feature>
<feature type="compositionally biased region" description="Low complexity" evidence="1">
    <location>
        <begin position="169"/>
        <end position="179"/>
    </location>
</feature>
<keyword evidence="2" id="KW-0808">Transferase</keyword>
<feature type="compositionally biased region" description="Low complexity" evidence="1">
    <location>
        <begin position="313"/>
        <end position="326"/>
    </location>
</feature>
<feature type="region of interest" description="Disordered" evidence="1">
    <location>
        <begin position="385"/>
        <end position="495"/>
    </location>
</feature>
<protein>
    <submittedName>
        <fullName evidence="2">Wax ester synthase/acyl-CoA:diacylglycerol acyltransferase</fullName>
    </submittedName>
</protein>
<dbReference type="EMBL" id="CADCVT010000274">
    <property type="protein sequence ID" value="CAA9514445.1"/>
    <property type="molecule type" value="Genomic_DNA"/>
</dbReference>
<reference evidence="2" key="1">
    <citation type="submission" date="2020-02" db="EMBL/GenBank/DDBJ databases">
        <authorList>
            <person name="Meier V. D."/>
        </authorList>
    </citation>
    <scope>NUCLEOTIDE SEQUENCE</scope>
    <source>
        <strain evidence="2">AVDCRST_MAG85</strain>
    </source>
</reference>
<feature type="compositionally biased region" description="Basic residues" evidence="1">
    <location>
        <begin position="157"/>
        <end position="168"/>
    </location>
</feature>
<feature type="compositionally biased region" description="Basic residues" evidence="1">
    <location>
        <begin position="264"/>
        <end position="279"/>
    </location>
</feature>
<feature type="compositionally biased region" description="Basic residues" evidence="1">
    <location>
        <begin position="412"/>
        <end position="426"/>
    </location>
</feature>
<feature type="non-terminal residue" evidence="2">
    <location>
        <position position="1"/>
    </location>
</feature>
<feature type="compositionally biased region" description="Basic residues" evidence="1">
    <location>
        <begin position="301"/>
        <end position="312"/>
    </location>
</feature>
<feature type="compositionally biased region" description="Basic and acidic residues" evidence="1">
    <location>
        <begin position="286"/>
        <end position="299"/>
    </location>
</feature>
<feature type="compositionally biased region" description="Basic residues" evidence="1">
    <location>
        <begin position="22"/>
        <end position="33"/>
    </location>
</feature>
<evidence type="ECO:0000313" key="2">
    <source>
        <dbReference type="EMBL" id="CAA9514445.1"/>
    </source>
</evidence>
<feature type="compositionally biased region" description="Basic residues" evidence="1">
    <location>
        <begin position="434"/>
        <end position="464"/>
    </location>
</feature>
<evidence type="ECO:0000256" key="1">
    <source>
        <dbReference type="SAM" id="MobiDB-lite"/>
    </source>
</evidence>
<feature type="compositionally biased region" description="Basic and acidic residues" evidence="1">
    <location>
        <begin position="329"/>
        <end position="343"/>
    </location>
</feature>
<feature type="compositionally biased region" description="Basic and acidic residues" evidence="1">
    <location>
        <begin position="95"/>
        <end position="106"/>
    </location>
</feature>
<proteinExistence type="predicted"/>
<feature type="compositionally biased region" description="Basic and acidic residues" evidence="1">
    <location>
        <begin position="1"/>
        <end position="15"/>
    </location>
</feature>
<feature type="region of interest" description="Disordered" evidence="1">
    <location>
        <begin position="1"/>
        <end position="370"/>
    </location>
</feature>
<dbReference type="GO" id="GO:0016746">
    <property type="term" value="F:acyltransferase activity"/>
    <property type="evidence" value="ECO:0007669"/>
    <property type="project" value="UniProtKB-KW"/>
</dbReference>
<keyword evidence="2" id="KW-0012">Acyltransferase</keyword>
<gene>
    <name evidence="2" type="ORF">AVDCRST_MAG85-2523</name>
</gene>
<feature type="non-terminal residue" evidence="2">
    <location>
        <position position="495"/>
    </location>
</feature>